<evidence type="ECO:0000313" key="2">
    <source>
        <dbReference type="Proteomes" id="UP001055879"/>
    </source>
</evidence>
<organism evidence="1 2">
    <name type="scientific">Arctium lappa</name>
    <name type="common">Greater burdock</name>
    <name type="synonym">Lappa major</name>
    <dbReference type="NCBI Taxonomy" id="4217"/>
    <lineage>
        <taxon>Eukaryota</taxon>
        <taxon>Viridiplantae</taxon>
        <taxon>Streptophyta</taxon>
        <taxon>Embryophyta</taxon>
        <taxon>Tracheophyta</taxon>
        <taxon>Spermatophyta</taxon>
        <taxon>Magnoliopsida</taxon>
        <taxon>eudicotyledons</taxon>
        <taxon>Gunneridae</taxon>
        <taxon>Pentapetalae</taxon>
        <taxon>asterids</taxon>
        <taxon>campanulids</taxon>
        <taxon>Asterales</taxon>
        <taxon>Asteraceae</taxon>
        <taxon>Carduoideae</taxon>
        <taxon>Cardueae</taxon>
        <taxon>Arctiinae</taxon>
        <taxon>Arctium</taxon>
    </lineage>
</organism>
<dbReference type="Proteomes" id="UP001055879">
    <property type="component" value="Linkage Group LG06"/>
</dbReference>
<sequence>MDYPDLEDIPPDLREFFFENSKIVSQSVIVDDDCSIGSGNVYEGAELPRKTNGAKIKKKKSILELLSNSLGFNSGSPISNAIKKQVPPKIYKRRGSITNDKVTAAVVDLVKSDFAIKVDRSEIFVDSKKNMIIKDVINQSEVNMPSNSVVNFDLSRDSKISESCPADFSYVNKSANVLNKNSVNIKNVINLYETRSNNSLNRNVNNSAGASTVRKPIGGSVKFDSGSIRVKPSIISVMNDSIDNESGLNMEGGGIGASGKGGHYFTFGNSSCANGNGVSDVNMEDKMESQSDAIKTNLLKQLSNAWNSKGVTLADKIKGKTDNRVVETTAEVAVSGDDDERHLFDRSDGGEWDVDVFGLDLYFDAVEDFD</sequence>
<reference evidence="2" key="1">
    <citation type="journal article" date="2022" name="Mol. Ecol. Resour.">
        <title>The genomes of chicory, endive, great burdock and yacon provide insights into Asteraceae palaeo-polyploidization history and plant inulin production.</title>
        <authorList>
            <person name="Fan W."/>
            <person name="Wang S."/>
            <person name="Wang H."/>
            <person name="Wang A."/>
            <person name="Jiang F."/>
            <person name="Liu H."/>
            <person name="Zhao H."/>
            <person name="Xu D."/>
            <person name="Zhang Y."/>
        </authorList>
    </citation>
    <scope>NUCLEOTIDE SEQUENCE [LARGE SCALE GENOMIC DNA]</scope>
    <source>
        <strain evidence="2">cv. Niubang</strain>
    </source>
</reference>
<protein>
    <submittedName>
        <fullName evidence="1">Uncharacterized protein</fullName>
    </submittedName>
</protein>
<accession>A0ACB9B6S2</accession>
<dbReference type="EMBL" id="CM042052">
    <property type="protein sequence ID" value="KAI3718177.1"/>
    <property type="molecule type" value="Genomic_DNA"/>
</dbReference>
<proteinExistence type="predicted"/>
<comment type="caution">
    <text evidence="1">The sequence shown here is derived from an EMBL/GenBank/DDBJ whole genome shotgun (WGS) entry which is preliminary data.</text>
</comment>
<reference evidence="1 2" key="2">
    <citation type="journal article" date="2022" name="Mol. Ecol. Resour.">
        <title>The genomes of chicory, endive, great burdock and yacon provide insights into Asteraceae paleo-polyploidization history and plant inulin production.</title>
        <authorList>
            <person name="Fan W."/>
            <person name="Wang S."/>
            <person name="Wang H."/>
            <person name="Wang A."/>
            <person name="Jiang F."/>
            <person name="Liu H."/>
            <person name="Zhao H."/>
            <person name="Xu D."/>
            <person name="Zhang Y."/>
        </authorList>
    </citation>
    <scope>NUCLEOTIDE SEQUENCE [LARGE SCALE GENOMIC DNA]</scope>
    <source>
        <strain evidence="2">cv. Niubang</strain>
    </source>
</reference>
<keyword evidence="2" id="KW-1185">Reference proteome</keyword>
<evidence type="ECO:0000313" key="1">
    <source>
        <dbReference type="EMBL" id="KAI3718177.1"/>
    </source>
</evidence>
<name>A0ACB9B6S2_ARCLA</name>
<gene>
    <name evidence="1" type="ORF">L6452_19034</name>
</gene>